<dbReference type="AlphaFoldDB" id="V8P789"/>
<dbReference type="EMBL" id="AZIM01000703">
    <property type="protein sequence ID" value="ETE69747.1"/>
    <property type="molecule type" value="Genomic_DNA"/>
</dbReference>
<evidence type="ECO:0000313" key="3">
    <source>
        <dbReference type="Proteomes" id="UP000018936"/>
    </source>
</evidence>
<dbReference type="InterPro" id="IPR047176">
    <property type="entry name" value="FRMD4A/B"/>
</dbReference>
<dbReference type="PANTHER" id="PTHR46079:SF3">
    <property type="entry name" value="FERM DOMAIN-CONTAINING PROTEIN 4A"/>
    <property type="match status" value="1"/>
</dbReference>
<dbReference type="PROSITE" id="PS00660">
    <property type="entry name" value="FERM_1"/>
    <property type="match status" value="1"/>
</dbReference>
<dbReference type="GO" id="GO:0005912">
    <property type="term" value="C:adherens junction"/>
    <property type="evidence" value="ECO:0007669"/>
    <property type="project" value="TreeGrafter"/>
</dbReference>
<protein>
    <submittedName>
        <fullName evidence="2">FERM domain-containing protein 4A</fullName>
    </submittedName>
</protein>
<feature type="domain" description="FERM" evidence="1">
    <location>
        <begin position="57"/>
        <end position="192"/>
    </location>
</feature>
<dbReference type="GO" id="GO:0005923">
    <property type="term" value="C:bicellular tight junction"/>
    <property type="evidence" value="ECO:0007669"/>
    <property type="project" value="TreeGrafter"/>
</dbReference>
<reference evidence="2 3" key="1">
    <citation type="journal article" date="2013" name="Proc. Natl. Acad. Sci. U.S.A.">
        <title>The king cobra genome reveals dynamic gene evolution and adaptation in the snake venom system.</title>
        <authorList>
            <person name="Vonk F.J."/>
            <person name="Casewell N.R."/>
            <person name="Henkel C.V."/>
            <person name="Heimberg A.M."/>
            <person name="Jansen H.J."/>
            <person name="McCleary R.J."/>
            <person name="Kerkkamp H.M."/>
            <person name="Vos R.A."/>
            <person name="Guerreiro I."/>
            <person name="Calvete J.J."/>
            <person name="Wuster W."/>
            <person name="Woods A.E."/>
            <person name="Logan J.M."/>
            <person name="Harrison R.A."/>
            <person name="Castoe T.A."/>
            <person name="de Koning A.P."/>
            <person name="Pollock D.D."/>
            <person name="Yandell M."/>
            <person name="Calderon D."/>
            <person name="Renjifo C."/>
            <person name="Currier R.B."/>
            <person name="Salgado D."/>
            <person name="Pla D."/>
            <person name="Sanz L."/>
            <person name="Hyder A.S."/>
            <person name="Ribeiro J.M."/>
            <person name="Arntzen J.W."/>
            <person name="van den Thillart G.E."/>
            <person name="Boetzer M."/>
            <person name="Pirovano W."/>
            <person name="Dirks R.P."/>
            <person name="Spaink H.P."/>
            <person name="Duboule D."/>
            <person name="McGlinn E."/>
            <person name="Kini R.M."/>
            <person name="Richardson M.K."/>
        </authorList>
    </citation>
    <scope>NUCLEOTIDE SEQUENCE</scope>
    <source>
        <tissue evidence="2">Blood</tissue>
    </source>
</reference>
<keyword evidence="3" id="KW-1185">Reference proteome</keyword>
<comment type="caution">
    <text evidence="2">The sequence shown here is derived from an EMBL/GenBank/DDBJ whole genome shotgun (WGS) entry which is preliminary data.</text>
</comment>
<gene>
    <name evidence="2" type="primary">Frmd4a</name>
    <name evidence="2" type="ORF">L345_04448</name>
</gene>
<sequence>MPRDMRIGEATGIYAFGFRCFQHESGKVGITFGTLKLATLQNRLFKRQPAGWMVQQNKIGIYPVGQREPSDFIGDVVGHGWLLLSVTVHIFVLQFTYALGSYGVYFHGAQDLRENGIAFEENWGHLNWLQLDRRVLEHDFPKKSGLVVLYFCVRFYIESISYLKDNATIELFFLNAKSNLLPSATGQHREKF</sequence>
<dbReference type="Proteomes" id="UP000018936">
    <property type="component" value="Unassembled WGS sequence"/>
</dbReference>
<evidence type="ECO:0000313" key="2">
    <source>
        <dbReference type="EMBL" id="ETE69747.1"/>
    </source>
</evidence>
<organism evidence="2 3">
    <name type="scientific">Ophiophagus hannah</name>
    <name type="common">King cobra</name>
    <name type="synonym">Naja hannah</name>
    <dbReference type="NCBI Taxonomy" id="8665"/>
    <lineage>
        <taxon>Eukaryota</taxon>
        <taxon>Metazoa</taxon>
        <taxon>Chordata</taxon>
        <taxon>Craniata</taxon>
        <taxon>Vertebrata</taxon>
        <taxon>Euteleostomi</taxon>
        <taxon>Lepidosauria</taxon>
        <taxon>Squamata</taxon>
        <taxon>Bifurcata</taxon>
        <taxon>Unidentata</taxon>
        <taxon>Episquamata</taxon>
        <taxon>Toxicofera</taxon>
        <taxon>Serpentes</taxon>
        <taxon>Colubroidea</taxon>
        <taxon>Elapidae</taxon>
        <taxon>Elapinae</taxon>
        <taxon>Ophiophagus</taxon>
    </lineage>
</organism>
<proteinExistence type="predicted"/>
<dbReference type="PANTHER" id="PTHR46079">
    <property type="entry name" value="FERM DOMAIN-CONTAINING PROTEIN 4"/>
    <property type="match status" value="1"/>
</dbReference>
<dbReference type="PROSITE" id="PS50057">
    <property type="entry name" value="FERM_3"/>
    <property type="match status" value="1"/>
</dbReference>
<dbReference type="InterPro" id="IPR000299">
    <property type="entry name" value="FERM_domain"/>
</dbReference>
<dbReference type="GO" id="GO:0090162">
    <property type="term" value="P:establishment of epithelial cell polarity"/>
    <property type="evidence" value="ECO:0007669"/>
    <property type="project" value="InterPro"/>
</dbReference>
<feature type="non-terminal residue" evidence="2">
    <location>
        <position position="1"/>
    </location>
</feature>
<name>V8P789_OPHHA</name>
<dbReference type="InterPro" id="IPR019747">
    <property type="entry name" value="FERM_CS"/>
</dbReference>
<dbReference type="OrthoDB" id="10063592at2759"/>
<accession>V8P789</accession>
<evidence type="ECO:0000259" key="1">
    <source>
        <dbReference type="PROSITE" id="PS50057"/>
    </source>
</evidence>